<dbReference type="PANTHER" id="PTHR12755:SF6">
    <property type="entry name" value="POLYRIBONUCLEOTIDE 5'-HYDROXYL-KINASE CLP1"/>
    <property type="match status" value="1"/>
</dbReference>
<evidence type="ECO:0000259" key="9">
    <source>
        <dbReference type="Pfam" id="PF16575"/>
    </source>
</evidence>
<evidence type="ECO:0000256" key="2">
    <source>
        <dbReference type="ARBA" id="ARBA00022664"/>
    </source>
</evidence>
<evidence type="ECO:0000259" key="7">
    <source>
        <dbReference type="Pfam" id="PF06807"/>
    </source>
</evidence>
<evidence type="ECO:0000256" key="4">
    <source>
        <dbReference type="ARBA" id="ARBA00022840"/>
    </source>
</evidence>
<dbReference type="GO" id="GO:0051731">
    <property type="term" value="F:polynucleotide 5'-hydroxyl-kinase activity"/>
    <property type="evidence" value="ECO:0007669"/>
    <property type="project" value="InterPro"/>
</dbReference>
<keyword evidence="2 6" id="KW-0507">mRNA processing</keyword>
<keyword evidence="11" id="KW-1185">Reference proteome</keyword>
<comment type="subcellular location">
    <subcellularLocation>
        <location evidence="1 6">Nucleus</location>
    </subcellularLocation>
</comment>
<feature type="domain" description="Clp1 C-terminal" evidence="7">
    <location>
        <begin position="339"/>
        <end position="449"/>
    </location>
</feature>
<dbReference type="GO" id="GO:0005524">
    <property type="term" value="F:ATP binding"/>
    <property type="evidence" value="ECO:0007669"/>
    <property type="project" value="UniProtKB-UniRule"/>
</dbReference>
<dbReference type="InterPro" id="IPR032319">
    <property type="entry name" value="CLP1_P"/>
</dbReference>
<comment type="function">
    <text evidence="6">Required for endonucleolytic cleavage during polyadenylation-dependent pre-mRNA 3'-end formation.</text>
</comment>
<dbReference type="GO" id="GO:0006388">
    <property type="term" value="P:tRNA splicing, via endonucleolytic cleavage and ligation"/>
    <property type="evidence" value="ECO:0007669"/>
    <property type="project" value="TreeGrafter"/>
</dbReference>
<dbReference type="CDD" id="cd01983">
    <property type="entry name" value="SIMIBI"/>
    <property type="match status" value="1"/>
</dbReference>
<keyword evidence="4 6" id="KW-0067">ATP-binding</keyword>
<keyword evidence="3 6" id="KW-0547">Nucleotide-binding</keyword>
<protein>
    <recommendedName>
        <fullName evidence="6">Protein CLP1 homolog</fullName>
    </recommendedName>
</protein>
<organism evidence="10 11">
    <name type="scientific">Cotesia typhae</name>
    <dbReference type="NCBI Taxonomy" id="2053667"/>
    <lineage>
        <taxon>Eukaryota</taxon>
        <taxon>Metazoa</taxon>
        <taxon>Ecdysozoa</taxon>
        <taxon>Arthropoda</taxon>
        <taxon>Hexapoda</taxon>
        <taxon>Insecta</taxon>
        <taxon>Pterygota</taxon>
        <taxon>Neoptera</taxon>
        <taxon>Endopterygota</taxon>
        <taxon>Hymenoptera</taxon>
        <taxon>Apocrita</taxon>
        <taxon>Ichneumonoidea</taxon>
        <taxon>Braconidae</taxon>
        <taxon>Microgastrinae</taxon>
        <taxon>Cotesia</taxon>
    </lineage>
</organism>
<dbReference type="FunFam" id="2.60.120.1030:FF:000001">
    <property type="entry name" value="Protein CLP1 homolog 5"/>
    <property type="match status" value="1"/>
</dbReference>
<keyword evidence="5 6" id="KW-0539">Nucleus</keyword>
<dbReference type="Pfam" id="PF06807">
    <property type="entry name" value="Clp1"/>
    <property type="match status" value="1"/>
</dbReference>
<dbReference type="InterPro" id="IPR010655">
    <property type="entry name" value="Clp1_C"/>
</dbReference>
<sequence length="451" mass="50400">MSTLMEMDKQEFKLDPDCELRFEVKNKKEKVLLKLKSGFAEIFGTELVNKEDPYEFGYGAQIAVFTYHGCVVELTGKAVGVHIANETPMHSYLSAHLALEAMRNEANKKYLNEINAREEANKKDDDAKKEEATELSNIRGPIVMIVGPKNVGKSTLCRILLNYAVRSGRSPILVDLDVDQGQVTIPGNIGALTVQRFADVVEGFSKKGSLALHFGHKTPESNSALYNLQVSRLADICFDRIKEKKKDNISGIIINTFGWVPDEGHKLLVHAAGAFEVDAVLVLDKDRLRSDLKASLPSFVKIVLLPKSGGVVETSEAQRPEIRDQRIREYYYGIGKTVLSPHPMIIKWNQVTIYKIGMAIVPDSCVPLGTKPEENMTKLVTVTPELNWLHHILSVSYAKSFDEILYKNIASFLCVTEVDVVQQTLRVLSPTLSQLPGHILLLSEIQFMDNY</sequence>
<evidence type="ECO:0000313" key="11">
    <source>
        <dbReference type="Proteomes" id="UP000729913"/>
    </source>
</evidence>
<evidence type="ECO:0000256" key="5">
    <source>
        <dbReference type="ARBA" id="ARBA00023242"/>
    </source>
</evidence>
<reference evidence="10" key="1">
    <citation type="submission" date="2020-03" db="EMBL/GenBank/DDBJ databases">
        <authorList>
            <person name="Chebbi M.A."/>
            <person name="Drezen J.M."/>
        </authorList>
    </citation>
    <scope>NUCLEOTIDE SEQUENCE</scope>
    <source>
        <tissue evidence="10">Whole body</tissue>
    </source>
</reference>
<feature type="binding site" evidence="6">
    <location>
        <begin position="150"/>
        <end position="155"/>
    </location>
    <ligand>
        <name>ATP</name>
        <dbReference type="ChEBI" id="CHEBI:30616"/>
    </ligand>
</feature>
<dbReference type="Proteomes" id="UP000729913">
    <property type="component" value="Unassembled WGS sequence"/>
</dbReference>
<accession>A0A8J5UQW9</accession>
<dbReference type="FunFam" id="2.40.30.330:FF:000002">
    <property type="entry name" value="Protein CLP1 homolog"/>
    <property type="match status" value="1"/>
</dbReference>
<dbReference type="Pfam" id="PF16575">
    <property type="entry name" value="CLP1_P"/>
    <property type="match status" value="1"/>
</dbReference>
<dbReference type="OrthoDB" id="258143at2759"/>
<dbReference type="HAMAP" id="MF_03035">
    <property type="entry name" value="Clp1"/>
    <property type="match status" value="1"/>
</dbReference>
<gene>
    <name evidence="10" type="ORF">G9C98_003879</name>
</gene>
<dbReference type="GO" id="GO:0005849">
    <property type="term" value="C:mRNA cleavage factor complex"/>
    <property type="evidence" value="ECO:0007669"/>
    <property type="project" value="InterPro"/>
</dbReference>
<comment type="similarity">
    <text evidence="6">Belongs to the Clp1 family. Clp1 subfamily.</text>
</comment>
<dbReference type="AlphaFoldDB" id="A0A8J5UQW9"/>
<dbReference type="Pfam" id="PF16573">
    <property type="entry name" value="CLP1_N"/>
    <property type="match status" value="1"/>
</dbReference>
<name>A0A8J5UQW9_9HYME</name>
<proteinExistence type="inferred from homology"/>
<feature type="domain" description="Clp1 P-loop" evidence="9">
    <location>
        <begin position="147"/>
        <end position="333"/>
    </location>
</feature>
<evidence type="ECO:0000313" key="10">
    <source>
        <dbReference type="EMBL" id="KAG8036557.1"/>
    </source>
</evidence>
<comment type="caution">
    <text evidence="10">The sequence shown here is derived from an EMBL/GenBank/DDBJ whole genome shotgun (WGS) entry which is preliminary data.</text>
</comment>
<reference evidence="10" key="2">
    <citation type="submission" date="2021-04" db="EMBL/GenBank/DDBJ databases">
        <title>Genome-wide patterns of bracovirus chromosomal integration into multiple host tissues during parasitism.</title>
        <authorList>
            <person name="Chebbi M.A.C."/>
        </authorList>
    </citation>
    <scope>NUCLEOTIDE SEQUENCE</scope>
    <source>
        <tissue evidence="10">Whole body</tissue>
    </source>
</reference>
<dbReference type="InterPro" id="IPR032324">
    <property type="entry name" value="Clp1_N"/>
</dbReference>
<dbReference type="InterPro" id="IPR028606">
    <property type="entry name" value="Clp1"/>
</dbReference>
<dbReference type="GO" id="GO:0031124">
    <property type="term" value="P:mRNA 3'-end processing"/>
    <property type="evidence" value="ECO:0007669"/>
    <property type="project" value="UniProtKB-UniRule"/>
</dbReference>
<evidence type="ECO:0000259" key="8">
    <source>
        <dbReference type="Pfam" id="PF16573"/>
    </source>
</evidence>
<dbReference type="PANTHER" id="PTHR12755">
    <property type="entry name" value="CLEAVAGE/POLYADENYLATION FACTOR IA SUBUNIT CLP1P"/>
    <property type="match status" value="1"/>
</dbReference>
<evidence type="ECO:0000256" key="1">
    <source>
        <dbReference type="ARBA" id="ARBA00004123"/>
    </source>
</evidence>
<evidence type="ECO:0000256" key="3">
    <source>
        <dbReference type="ARBA" id="ARBA00022741"/>
    </source>
</evidence>
<evidence type="ECO:0000256" key="6">
    <source>
        <dbReference type="HAMAP-Rule" id="MF_03035"/>
    </source>
</evidence>
<comment type="caution">
    <text evidence="6">Lacks conserved residue(s) required for the propagation of feature annotation.</text>
</comment>
<dbReference type="EMBL" id="JAAOIC020000048">
    <property type="protein sequence ID" value="KAG8036557.1"/>
    <property type="molecule type" value="Genomic_DNA"/>
</dbReference>
<feature type="domain" description="Clp1 N-terminal" evidence="8">
    <location>
        <begin position="13"/>
        <end position="106"/>
    </location>
</feature>
<feature type="binding site" evidence="6">
    <location>
        <position position="19"/>
    </location>
    <ligand>
        <name>ATP</name>
        <dbReference type="ChEBI" id="CHEBI:30616"/>
    </ligand>
</feature>
<dbReference type="InterPro" id="IPR045116">
    <property type="entry name" value="Clp1/Grc3"/>
</dbReference>